<name>A0A485KWJ2_9STRA</name>
<feature type="region of interest" description="Disordered" evidence="1">
    <location>
        <begin position="1"/>
        <end position="47"/>
    </location>
</feature>
<dbReference type="InterPro" id="IPR036703">
    <property type="entry name" value="MOB_kinase_act_sf"/>
</dbReference>
<dbReference type="AlphaFoldDB" id="A0A485KWJ2"/>
<keyword evidence="4" id="KW-1185">Reference proteome</keyword>
<dbReference type="Proteomes" id="UP000332933">
    <property type="component" value="Unassembled WGS sequence"/>
</dbReference>
<dbReference type="Pfam" id="PF03637">
    <property type="entry name" value="Mob1_phocein"/>
    <property type="match status" value="1"/>
</dbReference>
<evidence type="ECO:0000313" key="2">
    <source>
        <dbReference type="EMBL" id="KAF0696401.1"/>
    </source>
</evidence>
<evidence type="ECO:0000256" key="1">
    <source>
        <dbReference type="SAM" id="MobiDB-lite"/>
    </source>
</evidence>
<sequence length="209" mass="23865">MLKMAMSVSPTSRQKRRRESHASISVPHPFDKCSKRTPDGLSPTDTSAAVNGGVLTTAFEPTLAQTEAEAIGIAAEMSIDFFNEAHVLYNMMSEIRLPTDEAKTMDVLMQRLDLHVHDENVLADAENVRNVYRGMVHVYVYLYRAHYRQFAALDMATHLSVCWHRLVAFVNEYHVFDPTLLHRSYEFTMQIVRDCERQQTHHHPSSSSS</sequence>
<dbReference type="SUPFAM" id="SSF101152">
    <property type="entry name" value="Mob1/phocein"/>
    <property type="match status" value="1"/>
</dbReference>
<organism evidence="3 4">
    <name type="scientific">Aphanomyces stellatus</name>
    <dbReference type="NCBI Taxonomy" id="120398"/>
    <lineage>
        <taxon>Eukaryota</taxon>
        <taxon>Sar</taxon>
        <taxon>Stramenopiles</taxon>
        <taxon>Oomycota</taxon>
        <taxon>Saprolegniomycetes</taxon>
        <taxon>Saprolegniales</taxon>
        <taxon>Verrucalvaceae</taxon>
        <taxon>Aphanomyces</taxon>
    </lineage>
</organism>
<evidence type="ECO:0000313" key="4">
    <source>
        <dbReference type="Proteomes" id="UP000332933"/>
    </source>
</evidence>
<accession>A0A485KWJ2</accession>
<proteinExistence type="predicted"/>
<dbReference type="OrthoDB" id="111651at2759"/>
<dbReference type="Gene3D" id="1.20.140.30">
    <property type="entry name" value="MOB kinase activator"/>
    <property type="match status" value="1"/>
</dbReference>
<gene>
    <name evidence="3" type="primary">Aste57867_12819</name>
    <name evidence="2" type="ORF">As57867_012771</name>
    <name evidence="3" type="ORF">ASTE57867_12819</name>
</gene>
<feature type="compositionally biased region" description="Basic and acidic residues" evidence="1">
    <location>
        <begin position="29"/>
        <end position="38"/>
    </location>
</feature>
<dbReference type="EMBL" id="CAADRA010005424">
    <property type="protein sequence ID" value="VFT89666.1"/>
    <property type="molecule type" value="Genomic_DNA"/>
</dbReference>
<protein>
    <submittedName>
        <fullName evidence="3">Aste57867_12819 protein</fullName>
    </submittedName>
</protein>
<dbReference type="InterPro" id="IPR005301">
    <property type="entry name" value="MOB_kinase_act_fam"/>
</dbReference>
<dbReference type="SMART" id="SM01388">
    <property type="entry name" value="Mob1_phocein"/>
    <property type="match status" value="1"/>
</dbReference>
<reference evidence="3 4" key="1">
    <citation type="submission" date="2019-03" db="EMBL/GenBank/DDBJ databases">
        <authorList>
            <person name="Gaulin E."/>
            <person name="Dumas B."/>
        </authorList>
    </citation>
    <scope>NUCLEOTIDE SEQUENCE [LARGE SCALE GENOMIC DNA]</scope>
    <source>
        <strain evidence="3">CBS 568.67</strain>
    </source>
</reference>
<dbReference type="EMBL" id="VJMH01005403">
    <property type="protein sequence ID" value="KAF0696401.1"/>
    <property type="molecule type" value="Genomic_DNA"/>
</dbReference>
<reference evidence="2" key="2">
    <citation type="submission" date="2019-06" db="EMBL/GenBank/DDBJ databases">
        <title>Genomics analysis of Aphanomyces spp. identifies a new class of oomycete effector associated with host adaptation.</title>
        <authorList>
            <person name="Gaulin E."/>
        </authorList>
    </citation>
    <scope>NUCLEOTIDE SEQUENCE</scope>
    <source>
        <strain evidence="2">CBS 578.67</strain>
    </source>
</reference>
<evidence type="ECO:0000313" key="3">
    <source>
        <dbReference type="EMBL" id="VFT89666.1"/>
    </source>
</evidence>